<dbReference type="AlphaFoldDB" id="A0A5H2XNP0"/>
<feature type="non-terminal residue" evidence="1">
    <location>
        <position position="114"/>
    </location>
</feature>
<reference evidence="1" key="1">
    <citation type="journal article" date="2019" name="Science">
        <title>Mutation of a bHLH transcription factor allowed almond domestication.</title>
        <authorList>
            <person name="Sanchez-Perez R."/>
            <person name="Pavan S."/>
            <person name="Mazzeo R."/>
            <person name="Moldovan C."/>
            <person name="Aiese Cigliano R."/>
            <person name="Del Cueto J."/>
            <person name="Ricciardi F."/>
            <person name="Lotti C."/>
            <person name="Ricciardi L."/>
            <person name="Dicenta F."/>
            <person name="Lopez-Marques R.L."/>
            <person name="Lindberg Moller B."/>
        </authorList>
    </citation>
    <scope>NUCLEOTIDE SEQUENCE</scope>
</reference>
<evidence type="ECO:0000313" key="1">
    <source>
        <dbReference type="EMBL" id="BBN69643.1"/>
    </source>
</evidence>
<name>A0A5H2XNP0_PRUDU</name>
<dbReference type="EMBL" id="AP021410">
    <property type="protein sequence ID" value="BBN69643.1"/>
    <property type="molecule type" value="Genomic_DNA"/>
</dbReference>
<protein>
    <submittedName>
        <fullName evidence="1">Uncharacterized protein</fullName>
    </submittedName>
</protein>
<accession>A0A5H2XNP0</accession>
<proteinExistence type="predicted"/>
<organism evidence="1">
    <name type="scientific">Prunus dulcis</name>
    <name type="common">Almond</name>
    <name type="synonym">Amygdalus dulcis</name>
    <dbReference type="NCBI Taxonomy" id="3755"/>
    <lineage>
        <taxon>Eukaryota</taxon>
        <taxon>Viridiplantae</taxon>
        <taxon>Streptophyta</taxon>
        <taxon>Embryophyta</taxon>
        <taxon>Tracheophyta</taxon>
        <taxon>Spermatophyta</taxon>
        <taxon>Magnoliopsida</taxon>
        <taxon>eudicotyledons</taxon>
        <taxon>Gunneridae</taxon>
        <taxon>Pentapetalae</taxon>
        <taxon>rosids</taxon>
        <taxon>fabids</taxon>
        <taxon>Rosales</taxon>
        <taxon>Rosaceae</taxon>
        <taxon>Amygdaloideae</taxon>
        <taxon>Amygdaleae</taxon>
        <taxon>Prunus</taxon>
    </lineage>
</organism>
<gene>
    <name evidence="1" type="ORF">Prudu_1073S000700</name>
</gene>
<sequence>MHNSLFRDSYTLSRGSPSSPVRLIHVIHVNSLAVKQLNQVPERGFLEKLLLPFIELVLYVSNDAVESIGIAPKLDIVQLHSFVVTFLVPFCDMHCSLWSKSATNNQKTAAQNLT</sequence>